<sequence length="301" mass="35010">MKRLWQRWDDFWFAPQSLLGLAFMRILLCGTMFYLYSVRLSNLHYYTDESWIPKSLAIEVMPELSRPLFLWAFWPDSFNPLMHGLLVFFLGCLTLGVGGRIFAALAWVIGAGFIQRNYSVNFGADIIANLFLFYMIFANSCERLSIINLFRKKTYFKNADILSSLMIRMMQFQICVIYAYTGFEKLKGGSWWDGTALWSVMANPQMTTMDFSFLRSIPWIIPIMAYLTILFEVYFPAMVAWPKTRNVWLLIGVAFHMGIGVFMGLGPFATTMMSTYFLFIDPLILEQKVLPLVSKLDRRRI</sequence>
<keyword evidence="4 5" id="KW-0472">Membrane</keyword>
<name>A0ABY4CB70_9BACT</name>
<dbReference type="PANTHER" id="PTHR39535">
    <property type="entry name" value="SPORULATION-DELAYING PROTEIN SDPB"/>
    <property type="match status" value="1"/>
</dbReference>
<proteinExistence type="predicted"/>
<evidence type="ECO:0000256" key="1">
    <source>
        <dbReference type="ARBA" id="ARBA00004127"/>
    </source>
</evidence>
<evidence type="ECO:0000256" key="2">
    <source>
        <dbReference type="ARBA" id="ARBA00022692"/>
    </source>
</evidence>
<dbReference type="InterPro" id="IPR053934">
    <property type="entry name" value="HTTM_dom"/>
</dbReference>
<evidence type="ECO:0000256" key="4">
    <source>
        <dbReference type="ARBA" id="ARBA00023136"/>
    </source>
</evidence>
<feature type="domain" description="HTTM-like" evidence="6">
    <location>
        <begin position="13"/>
        <end position="284"/>
    </location>
</feature>
<accession>A0ABY4CB70</accession>
<keyword evidence="3 5" id="KW-1133">Transmembrane helix</keyword>
<dbReference type="Pfam" id="PF05090">
    <property type="entry name" value="HTTM"/>
    <property type="match status" value="1"/>
</dbReference>
<dbReference type="InterPro" id="IPR011020">
    <property type="entry name" value="HTTM-like"/>
</dbReference>
<dbReference type="SMART" id="SM00752">
    <property type="entry name" value="HTTM"/>
    <property type="match status" value="1"/>
</dbReference>
<feature type="transmembrane region" description="Helical" evidence="5">
    <location>
        <begin position="159"/>
        <end position="180"/>
    </location>
</feature>
<gene>
    <name evidence="7" type="ORF">MNR06_03555</name>
</gene>
<dbReference type="InterPro" id="IPR052964">
    <property type="entry name" value="Sporulation_signal_mat"/>
</dbReference>
<feature type="transmembrane region" description="Helical" evidence="5">
    <location>
        <begin position="86"/>
        <end position="114"/>
    </location>
</feature>
<dbReference type="RefSeq" id="WP_243538647.1">
    <property type="nucleotide sequence ID" value="NZ_CP093442.1"/>
</dbReference>
<keyword evidence="8" id="KW-1185">Reference proteome</keyword>
<keyword evidence="2 5" id="KW-0812">Transmembrane</keyword>
<evidence type="ECO:0000313" key="8">
    <source>
        <dbReference type="Proteomes" id="UP000830116"/>
    </source>
</evidence>
<dbReference type="EMBL" id="CP093442">
    <property type="protein sequence ID" value="UOF02029.1"/>
    <property type="molecule type" value="Genomic_DNA"/>
</dbReference>
<evidence type="ECO:0000259" key="6">
    <source>
        <dbReference type="SMART" id="SM00752"/>
    </source>
</evidence>
<protein>
    <submittedName>
        <fullName evidence="7">HTTM domain-containing protein</fullName>
    </submittedName>
</protein>
<comment type="subcellular location">
    <subcellularLocation>
        <location evidence="1">Endomembrane system</location>
        <topology evidence="1">Multi-pass membrane protein</topology>
    </subcellularLocation>
</comment>
<evidence type="ECO:0000313" key="7">
    <source>
        <dbReference type="EMBL" id="UOF02029.1"/>
    </source>
</evidence>
<evidence type="ECO:0000256" key="5">
    <source>
        <dbReference type="SAM" id="Phobius"/>
    </source>
</evidence>
<dbReference type="PANTHER" id="PTHR39535:SF2">
    <property type="entry name" value="HTTM DOMAIN-CONTAINING PROTEIN"/>
    <property type="match status" value="1"/>
</dbReference>
<dbReference type="Proteomes" id="UP000830116">
    <property type="component" value="Chromosome"/>
</dbReference>
<feature type="transmembrane region" description="Helical" evidence="5">
    <location>
        <begin position="120"/>
        <end position="138"/>
    </location>
</feature>
<feature type="transmembrane region" description="Helical" evidence="5">
    <location>
        <begin position="247"/>
        <end position="269"/>
    </location>
</feature>
<evidence type="ECO:0000256" key="3">
    <source>
        <dbReference type="ARBA" id="ARBA00022989"/>
    </source>
</evidence>
<reference evidence="7" key="1">
    <citation type="submission" date="2022-03" db="EMBL/GenBank/DDBJ databases">
        <title>Genome Identification and Characterization of new species Bdellovibrio reynosense LBG001 sp. nov. from a Mexico soil sample.</title>
        <authorList>
            <person name="Camilli A."/>
            <person name="Ajao Y."/>
            <person name="Guo X."/>
        </authorList>
    </citation>
    <scope>NUCLEOTIDE SEQUENCE</scope>
    <source>
        <strain evidence="7">LBG001</strain>
    </source>
</reference>
<organism evidence="7 8">
    <name type="scientific">Bdellovibrio reynosensis</name>
    <dbReference type="NCBI Taxonomy" id="2835041"/>
    <lineage>
        <taxon>Bacteria</taxon>
        <taxon>Pseudomonadati</taxon>
        <taxon>Bdellovibrionota</taxon>
        <taxon>Bdellovibrionia</taxon>
        <taxon>Bdellovibrionales</taxon>
        <taxon>Pseudobdellovibrionaceae</taxon>
        <taxon>Bdellovibrio</taxon>
    </lineage>
</organism>
<feature type="transmembrane region" description="Helical" evidence="5">
    <location>
        <begin position="216"/>
        <end position="235"/>
    </location>
</feature>
<feature type="transmembrane region" description="Helical" evidence="5">
    <location>
        <begin position="12"/>
        <end position="36"/>
    </location>
</feature>